<dbReference type="Gene3D" id="3.30.200.20">
    <property type="entry name" value="Phosphorylase Kinase, domain 1"/>
    <property type="match status" value="1"/>
</dbReference>
<comment type="catalytic activity">
    <reaction evidence="9">
        <text>L-seryl-[protein] + ATP = O-phospho-L-seryl-[protein] + ADP + H(+)</text>
        <dbReference type="Rhea" id="RHEA:17989"/>
        <dbReference type="Rhea" id="RHEA-COMP:9863"/>
        <dbReference type="Rhea" id="RHEA-COMP:11604"/>
        <dbReference type="ChEBI" id="CHEBI:15378"/>
        <dbReference type="ChEBI" id="CHEBI:29999"/>
        <dbReference type="ChEBI" id="CHEBI:30616"/>
        <dbReference type="ChEBI" id="CHEBI:83421"/>
        <dbReference type="ChEBI" id="CHEBI:456216"/>
        <dbReference type="EC" id="2.7.11.1"/>
    </reaction>
</comment>
<dbReference type="GO" id="GO:0035556">
    <property type="term" value="P:intracellular signal transduction"/>
    <property type="evidence" value="ECO:0007669"/>
    <property type="project" value="TreeGrafter"/>
</dbReference>
<protein>
    <recommendedName>
        <fullName evidence="1">non-specific serine/threonine protein kinase</fullName>
        <ecNumber evidence="1">2.7.11.1</ecNumber>
    </recommendedName>
</protein>
<evidence type="ECO:0000256" key="7">
    <source>
        <dbReference type="ARBA" id="ARBA00022840"/>
    </source>
</evidence>
<keyword evidence="6" id="KW-0418">Kinase</keyword>
<feature type="region of interest" description="Disordered" evidence="10">
    <location>
        <begin position="186"/>
        <end position="205"/>
    </location>
</feature>
<dbReference type="Pfam" id="PF00069">
    <property type="entry name" value="Pkinase"/>
    <property type="match status" value="1"/>
</dbReference>
<dbReference type="CDD" id="cd14498">
    <property type="entry name" value="DSP"/>
    <property type="match status" value="1"/>
</dbReference>
<feature type="compositionally biased region" description="Polar residues" evidence="10">
    <location>
        <begin position="187"/>
        <end position="201"/>
    </location>
</feature>
<dbReference type="InParanoid" id="A0A2P6MRF8"/>
<keyword evidence="2" id="KW-0723">Serine/threonine-protein kinase</keyword>
<evidence type="ECO:0000256" key="4">
    <source>
        <dbReference type="ARBA" id="ARBA00022679"/>
    </source>
</evidence>
<dbReference type="InterPro" id="IPR000719">
    <property type="entry name" value="Prot_kinase_dom"/>
</dbReference>
<keyword evidence="5" id="KW-0547">Nucleotide-binding</keyword>
<dbReference type="SUPFAM" id="SSF56112">
    <property type="entry name" value="Protein kinase-like (PK-like)"/>
    <property type="match status" value="1"/>
</dbReference>
<comment type="caution">
    <text evidence="12">The sequence shown here is derived from an EMBL/GenBank/DDBJ whole genome shotgun (WGS) entry which is preliminary data.</text>
</comment>
<accession>A0A2P6MRF8</accession>
<dbReference type="PANTHER" id="PTHR24356">
    <property type="entry name" value="SERINE/THREONINE-PROTEIN KINASE"/>
    <property type="match status" value="1"/>
</dbReference>
<evidence type="ECO:0000256" key="10">
    <source>
        <dbReference type="SAM" id="MobiDB-lite"/>
    </source>
</evidence>
<evidence type="ECO:0000256" key="1">
    <source>
        <dbReference type="ARBA" id="ARBA00012513"/>
    </source>
</evidence>
<keyword evidence="7" id="KW-0067">ATP-binding</keyword>
<reference evidence="12 13" key="1">
    <citation type="journal article" date="2018" name="Genome Biol. Evol.">
        <title>Multiple Roots of Fruiting Body Formation in Amoebozoa.</title>
        <authorList>
            <person name="Hillmann F."/>
            <person name="Forbes G."/>
            <person name="Novohradska S."/>
            <person name="Ferling I."/>
            <person name="Riege K."/>
            <person name="Groth M."/>
            <person name="Westermann M."/>
            <person name="Marz M."/>
            <person name="Spaller T."/>
            <person name="Winckler T."/>
            <person name="Schaap P."/>
            <person name="Glockner G."/>
        </authorList>
    </citation>
    <scope>NUCLEOTIDE SEQUENCE [LARGE SCALE GENOMIC DNA]</scope>
    <source>
        <strain evidence="12 13">Jena</strain>
    </source>
</reference>
<dbReference type="EMBL" id="MDYQ01000477">
    <property type="protein sequence ID" value="PRP74291.1"/>
    <property type="molecule type" value="Genomic_DNA"/>
</dbReference>
<evidence type="ECO:0000313" key="12">
    <source>
        <dbReference type="EMBL" id="PRP74291.1"/>
    </source>
</evidence>
<evidence type="ECO:0000256" key="5">
    <source>
        <dbReference type="ARBA" id="ARBA00022741"/>
    </source>
</evidence>
<dbReference type="PANTHER" id="PTHR24356:SF1">
    <property type="entry name" value="SERINE_THREONINE-PROTEIN KINASE GREATWALL"/>
    <property type="match status" value="1"/>
</dbReference>
<dbReference type="FunFam" id="1.10.510.10:FF:000024">
    <property type="entry name" value="Probable serine/threonine-protein kinase cot-1"/>
    <property type="match status" value="1"/>
</dbReference>
<evidence type="ECO:0000256" key="8">
    <source>
        <dbReference type="ARBA" id="ARBA00047899"/>
    </source>
</evidence>
<dbReference type="GO" id="GO:0005524">
    <property type="term" value="F:ATP binding"/>
    <property type="evidence" value="ECO:0007669"/>
    <property type="project" value="UniProtKB-KW"/>
</dbReference>
<evidence type="ECO:0000259" key="11">
    <source>
        <dbReference type="PROSITE" id="PS50011"/>
    </source>
</evidence>
<dbReference type="CDD" id="cd05579">
    <property type="entry name" value="STKc_MAST_like"/>
    <property type="match status" value="1"/>
</dbReference>
<keyword evidence="3" id="KW-0597">Phosphoprotein</keyword>
<keyword evidence="4" id="KW-0808">Transferase</keyword>
<dbReference type="SUPFAM" id="SSF52799">
    <property type="entry name" value="(Phosphotyrosine protein) phosphatases II"/>
    <property type="match status" value="1"/>
</dbReference>
<dbReference type="InterPro" id="IPR050236">
    <property type="entry name" value="Ser_Thr_kinase_AGC"/>
</dbReference>
<evidence type="ECO:0000256" key="2">
    <source>
        <dbReference type="ARBA" id="ARBA00022527"/>
    </source>
</evidence>
<dbReference type="GO" id="GO:0007010">
    <property type="term" value="P:cytoskeleton organization"/>
    <property type="evidence" value="ECO:0007669"/>
    <property type="project" value="UniProtKB-ARBA"/>
</dbReference>
<feature type="non-terminal residue" evidence="12">
    <location>
        <position position="649"/>
    </location>
</feature>
<dbReference type="AlphaFoldDB" id="A0A2P6MRF8"/>
<dbReference type="GO" id="GO:0004674">
    <property type="term" value="F:protein serine/threonine kinase activity"/>
    <property type="evidence" value="ECO:0007669"/>
    <property type="project" value="UniProtKB-KW"/>
</dbReference>
<dbReference type="InterPro" id="IPR029021">
    <property type="entry name" value="Prot-tyrosine_phosphatase-like"/>
</dbReference>
<dbReference type="Gene3D" id="1.10.510.10">
    <property type="entry name" value="Transferase(Phosphotransferase) domain 1"/>
    <property type="match status" value="1"/>
</dbReference>
<dbReference type="OrthoDB" id="162894at2759"/>
<proteinExistence type="predicted"/>
<evidence type="ECO:0000313" key="13">
    <source>
        <dbReference type="Proteomes" id="UP000241769"/>
    </source>
</evidence>
<dbReference type="GO" id="GO:0005634">
    <property type="term" value="C:nucleus"/>
    <property type="evidence" value="ECO:0007669"/>
    <property type="project" value="TreeGrafter"/>
</dbReference>
<gene>
    <name evidence="12" type="ORF">PROFUN_11793</name>
</gene>
<dbReference type="InterPro" id="IPR011009">
    <property type="entry name" value="Kinase-like_dom_sf"/>
</dbReference>
<feature type="domain" description="Protein kinase" evidence="11">
    <location>
        <begin position="403"/>
        <end position="649"/>
    </location>
</feature>
<dbReference type="EC" id="2.7.11.1" evidence="1"/>
<dbReference type="Gene3D" id="3.90.190.10">
    <property type="entry name" value="Protein tyrosine phosphatase superfamily"/>
    <property type="match status" value="1"/>
</dbReference>
<evidence type="ECO:0000256" key="9">
    <source>
        <dbReference type="ARBA" id="ARBA00048679"/>
    </source>
</evidence>
<dbReference type="STRING" id="1890364.A0A2P6MRF8"/>
<sequence length="649" mass="73975">MTTQSYGKIFPGLYIGTETTASDRELLRYELDISHLIVIERPERRSQLPKSHSIDFEIFRVEDVNDPQLSTHEVSGRFKQVNEFIEKGQKEGTAVFLFGVDDMSGAAAFMMSYIVHRLKPQYITLKESLELVREAKRNAVPTATHAAHLKRHYESLLKPKEEQITEPTQETVKTVENLPVEEKLVEESTQAKTEESVSTGQDETVEDEIVTETPDHQEEKVISQSYHCRKCRLKLFDDDGIKDHEIGRGQTAFGYRKRTHHISTEEVENNCTSWFIDTDVVGGVYNAPSRFLNGGGLYSQDYLYRDTRRGEQTKNRRVALVTNHLTADQHSQKEDVICRICEKEILVQELQRHSVECAERLRKNQQKIQADLSRRGLWDFIGLLRLKGKSVEEKPDQLSIQDFEILKPISKGGFGRVYVGKKKRTGDIYAIKVLKKSEMIHKNMMNQVILERDIMASTVNHSVVELYYAFDSESRQEYLFLVMEYMIGGDLGSLLKNMGTFPEEMSRRYIAEILLALEYLHSIGIVHRDLKPGDITSPSHWLTVTDNILLNGEGHLKLTDFGLSEVDAEPGKSEIPALLHPKTRKSSVSEKKSLWGTPDYLAPEVLTNKEHGTAIDLWSLGAVLFEFLTGLPPFTDSSVKKIFAKVLVV</sequence>
<dbReference type="PROSITE" id="PS50011">
    <property type="entry name" value="PROTEIN_KINASE_DOM"/>
    <property type="match status" value="1"/>
</dbReference>
<name>A0A2P6MRF8_9EUKA</name>
<evidence type="ECO:0000256" key="3">
    <source>
        <dbReference type="ARBA" id="ARBA00022553"/>
    </source>
</evidence>
<comment type="catalytic activity">
    <reaction evidence="8">
        <text>L-threonyl-[protein] + ATP = O-phospho-L-threonyl-[protein] + ADP + H(+)</text>
        <dbReference type="Rhea" id="RHEA:46608"/>
        <dbReference type="Rhea" id="RHEA-COMP:11060"/>
        <dbReference type="Rhea" id="RHEA-COMP:11605"/>
        <dbReference type="ChEBI" id="CHEBI:15378"/>
        <dbReference type="ChEBI" id="CHEBI:30013"/>
        <dbReference type="ChEBI" id="CHEBI:30616"/>
        <dbReference type="ChEBI" id="CHEBI:61977"/>
        <dbReference type="ChEBI" id="CHEBI:456216"/>
        <dbReference type="EC" id="2.7.11.1"/>
    </reaction>
</comment>
<dbReference type="Proteomes" id="UP000241769">
    <property type="component" value="Unassembled WGS sequence"/>
</dbReference>
<evidence type="ECO:0000256" key="6">
    <source>
        <dbReference type="ARBA" id="ARBA00022777"/>
    </source>
</evidence>
<organism evidence="12 13">
    <name type="scientific">Planoprotostelium fungivorum</name>
    <dbReference type="NCBI Taxonomy" id="1890364"/>
    <lineage>
        <taxon>Eukaryota</taxon>
        <taxon>Amoebozoa</taxon>
        <taxon>Evosea</taxon>
        <taxon>Variosea</taxon>
        <taxon>Cavosteliida</taxon>
        <taxon>Cavosteliaceae</taxon>
        <taxon>Planoprotostelium</taxon>
    </lineage>
</organism>
<keyword evidence="13" id="KW-1185">Reference proteome</keyword>